<organism evidence="2 3">
    <name type="scientific">Criibacterium bergeronii</name>
    <dbReference type="NCBI Taxonomy" id="1871336"/>
    <lineage>
        <taxon>Bacteria</taxon>
        <taxon>Bacillati</taxon>
        <taxon>Bacillota</taxon>
        <taxon>Clostridia</taxon>
        <taxon>Peptostreptococcales</taxon>
        <taxon>Filifactoraceae</taxon>
        <taxon>Criibacterium</taxon>
    </lineage>
</organism>
<dbReference type="Proteomes" id="UP000093352">
    <property type="component" value="Unassembled WGS sequence"/>
</dbReference>
<comment type="caution">
    <text evidence="2">The sequence shown here is derived from an EMBL/GenBank/DDBJ whole genome shotgun (WGS) entry which is preliminary data.</text>
</comment>
<dbReference type="STRING" id="1871336.BBG48_06080"/>
<dbReference type="RefSeq" id="WP_068911980.1">
    <property type="nucleotide sequence ID" value="NZ_MBEW02000005.1"/>
</dbReference>
<accession>A0A371IME2</accession>
<dbReference type="EMBL" id="MBEW02000005">
    <property type="protein sequence ID" value="RDY21662.1"/>
    <property type="molecule type" value="Genomic_DNA"/>
</dbReference>
<sequence>MGLKDFFGFNKKAEENSTSKTDNSDKSMFLNQDKKIPNEDLLKEEPNYDSKQTEYFEDMLEKKIVQGHANAANSQTNTAVKSAPIEDIYIPNSNLYEAETVKADMDRFAAQNQSVATQIKQEDVAASEELEKKKMSQNL</sequence>
<gene>
    <name evidence="2" type="ORF">BBG48_003515</name>
</gene>
<proteinExistence type="predicted"/>
<name>A0A371IME2_9FIRM</name>
<dbReference type="AlphaFoldDB" id="A0A371IME2"/>
<feature type="region of interest" description="Disordered" evidence="1">
    <location>
        <begin position="1"/>
        <end position="33"/>
    </location>
</feature>
<reference evidence="2 3" key="1">
    <citation type="journal article" date="2016" name="Genome Announc.">
        <title>Draft Genome Sequence of Criibacterium bergeronii gen. nov., sp. nov., Strain CCRI-22567T, Isolated from a Vaginal Sample from a Woman with Bacterial Vaginosis.</title>
        <authorList>
            <person name="Maheux A.F."/>
            <person name="Berube E."/>
            <person name="Boudreau D.K."/>
            <person name="Raymond F."/>
            <person name="Corbeil J."/>
            <person name="Roy P.H."/>
            <person name="Boissinot M."/>
            <person name="Omar R.F."/>
        </authorList>
    </citation>
    <scope>NUCLEOTIDE SEQUENCE [LARGE SCALE GENOMIC DNA]</scope>
    <source>
        <strain evidence="2 3">CCRI-22567</strain>
    </source>
</reference>
<keyword evidence="3" id="KW-1185">Reference proteome</keyword>
<evidence type="ECO:0000256" key="1">
    <source>
        <dbReference type="SAM" id="MobiDB-lite"/>
    </source>
</evidence>
<evidence type="ECO:0000313" key="2">
    <source>
        <dbReference type="EMBL" id="RDY21662.1"/>
    </source>
</evidence>
<feature type="compositionally biased region" description="Basic and acidic residues" evidence="1">
    <location>
        <begin position="11"/>
        <end position="25"/>
    </location>
</feature>
<evidence type="ECO:0000313" key="3">
    <source>
        <dbReference type="Proteomes" id="UP000093352"/>
    </source>
</evidence>
<protein>
    <submittedName>
        <fullName evidence="2">Uncharacterized protein</fullName>
    </submittedName>
</protein>